<evidence type="ECO:0008006" key="6">
    <source>
        <dbReference type="Google" id="ProtNLM"/>
    </source>
</evidence>
<proteinExistence type="predicted"/>
<feature type="region of interest" description="Disordered" evidence="2">
    <location>
        <begin position="1"/>
        <end position="91"/>
    </location>
</feature>
<dbReference type="InterPro" id="IPR035979">
    <property type="entry name" value="RBD_domain_sf"/>
</dbReference>
<comment type="caution">
    <text evidence="4">The sequence shown here is derived from an EMBL/GenBank/DDBJ whole genome shotgun (WGS) entry which is preliminary data.</text>
</comment>
<feature type="compositionally biased region" description="Basic and acidic residues" evidence="2">
    <location>
        <begin position="56"/>
        <end position="84"/>
    </location>
</feature>
<reference evidence="4 5" key="1">
    <citation type="journal article" date="2013" name="Curr. Biol.">
        <title>The Genome of the Foraminiferan Reticulomyxa filosa.</title>
        <authorList>
            <person name="Glockner G."/>
            <person name="Hulsmann N."/>
            <person name="Schleicher M."/>
            <person name="Noegel A.A."/>
            <person name="Eichinger L."/>
            <person name="Gallinger C."/>
            <person name="Pawlowski J."/>
            <person name="Sierra R."/>
            <person name="Euteneuer U."/>
            <person name="Pillet L."/>
            <person name="Moustafa A."/>
            <person name="Platzer M."/>
            <person name="Groth M."/>
            <person name="Szafranski K."/>
            <person name="Schliwa M."/>
        </authorList>
    </citation>
    <scope>NUCLEOTIDE SEQUENCE [LARGE SCALE GENOMIC DNA]</scope>
</reference>
<feature type="compositionally biased region" description="Acidic residues" evidence="2">
    <location>
        <begin position="160"/>
        <end position="169"/>
    </location>
</feature>
<evidence type="ECO:0000313" key="5">
    <source>
        <dbReference type="Proteomes" id="UP000023152"/>
    </source>
</evidence>
<feature type="transmembrane region" description="Helical" evidence="3">
    <location>
        <begin position="450"/>
        <end position="468"/>
    </location>
</feature>
<evidence type="ECO:0000256" key="3">
    <source>
        <dbReference type="SAM" id="Phobius"/>
    </source>
</evidence>
<keyword evidence="3" id="KW-0812">Transmembrane</keyword>
<dbReference type="SUPFAM" id="SSF54928">
    <property type="entry name" value="RNA-binding domain, RBD"/>
    <property type="match status" value="1"/>
</dbReference>
<accession>X6NBF0</accession>
<dbReference type="GO" id="GO:0003676">
    <property type="term" value="F:nucleic acid binding"/>
    <property type="evidence" value="ECO:0007669"/>
    <property type="project" value="InterPro"/>
</dbReference>
<feature type="compositionally biased region" description="Acidic residues" evidence="2">
    <location>
        <begin position="138"/>
        <end position="152"/>
    </location>
</feature>
<keyword evidence="1" id="KW-0175">Coiled coil</keyword>
<keyword evidence="3" id="KW-1133">Transmembrane helix</keyword>
<keyword evidence="5" id="KW-1185">Reference proteome</keyword>
<feature type="compositionally biased region" description="Basic and acidic residues" evidence="2">
    <location>
        <begin position="196"/>
        <end position="206"/>
    </location>
</feature>
<feature type="region of interest" description="Disordered" evidence="2">
    <location>
        <begin position="132"/>
        <end position="229"/>
    </location>
</feature>
<evidence type="ECO:0000256" key="2">
    <source>
        <dbReference type="SAM" id="MobiDB-lite"/>
    </source>
</evidence>
<feature type="compositionally biased region" description="Polar residues" evidence="2">
    <location>
        <begin position="16"/>
        <end position="31"/>
    </location>
</feature>
<feature type="coiled-coil region" evidence="1">
    <location>
        <begin position="282"/>
        <end position="309"/>
    </location>
</feature>
<feature type="transmembrane region" description="Helical" evidence="3">
    <location>
        <begin position="383"/>
        <end position="403"/>
    </location>
</feature>
<organism evidence="4 5">
    <name type="scientific">Reticulomyxa filosa</name>
    <dbReference type="NCBI Taxonomy" id="46433"/>
    <lineage>
        <taxon>Eukaryota</taxon>
        <taxon>Sar</taxon>
        <taxon>Rhizaria</taxon>
        <taxon>Retaria</taxon>
        <taxon>Foraminifera</taxon>
        <taxon>Monothalamids</taxon>
        <taxon>Reticulomyxidae</taxon>
        <taxon>Reticulomyxa</taxon>
    </lineage>
</organism>
<feature type="compositionally biased region" description="Polar residues" evidence="2">
    <location>
        <begin position="39"/>
        <end position="55"/>
    </location>
</feature>
<sequence length="512" mass="59336">MTTSTNPFRRAYHMNGTRSSQKSLENLFNSKDQVKPDNTLETGANVTKASEITAQTDKEPLASLSIRKDKHDGEEDDKRKEVKRLGMQSCHVRQQQTTYSILSQTKSVDEAESHSEMDIHTNKLAFVENDIALGGNNNDDDDDDDDDINEDGGGDKAEEADNSMDDENENMGLRLRLNTVVTRRSTPTTTDATPIQREEKKDDRTQTHQRQRVNTLRTPSPRHKRKASGQHHTYHAYIWFWNRSDALRCQERFDNRSTFGSSRPIRFLPMRDMTQKVYVSGLKETTGTREDKEREIETAIEAKLSKETELWRKRCIVTYWNNGHKPFAYLRFPSATAAQQAIDLFHQRPAFGNPEGEPISLEAVVEDTDLLSHKIGRRFNHKMFWMTLLKFIFLPMVLVGQWVRFLCKEKEQVQFLQSVLDAKQMTQHDLLAALFFCHNKCKNTLLTRSWYSFLLRGGIILVITLLYTTMFRYWCGKLFGEDYANRDVLSIIYFALLSLTFSCFDIETNKYT</sequence>
<evidence type="ECO:0000256" key="1">
    <source>
        <dbReference type="SAM" id="Coils"/>
    </source>
</evidence>
<dbReference type="AlphaFoldDB" id="X6NBF0"/>
<feature type="transmembrane region" description="Helical" evidence="3">
    <location>
        <begin position="488"/>
        <end position="506"/>
    </location>
</feature>
<protein>
    <recommendedName>
        <fullName evidence="6">RRM domain-containing protein</fullName>
    </recommendedName>
</protein>
<gene>
    <name evidence="4" type="ORF">RFI_14086</name>
</gene>
<name>X6NBF0_RETFI</name>
<dbReference type="Proteomes" id="UP000023152">
    <property type="component" value="Unassembled WGS sequence"/>
</dbReference>
<evidence type="ECO:0000313" key="4">
    <source>
        <dbReference type="EMBL" id="ETO23099.1"/>
    </source>
</evidence>
<keyword evidence="3" id="KW-0472">Membrane</keyword>
<feature type="compositionally biased region" description="Low complexity" evidence="2">
    <location>
        <begin position="173"/>
        <end position="194"/>
    </location>
</feature>
<feature type="compositionally biased region" description="Basic residues" evidence="2">
    <location>
        <begin position="220"/>
        <end position="229"/>
    </location>
</feature>
<dbReference type="CDD" id="cd00590">
    <property type="entry name" value="RRM_SF"/>
    <property type="match status" value="1"/>
</dbReference>
<dbReference type="EMBL" id="ASPP01010214">
    <property type="protein sequence ID" value="ETO23099.1"/>
    <property type="molecule type" value="Genomic_DNA"/>
</dbReference>